<reference evidence="1 3" key="1">
    <citation type="submission" date="2017-11" db="EMBL/GenBank/DDBJ databases">
        <title>The genome of Rhizophagus clarus HR1 reveals common genetic basis of auxotrophy among arbuscular mycorrhizal fungi.</title>
        <authorList>
            <person name="Kobayashi Y."/>
        </authorList>
    </citation>
    <scope>NUCLEOTIDE SEQUENCE [LARGE SCALE GENOMIC DNA]</scope>
    <source>
        <strain evidence="1 3">HR1</strain>
    </source>
</reference>
<evidence type="ECO:0008006" key="4">
    <source>
        <dbReference type="Google" id="ProtNLM"/>
    </source>
</evidence>
<evidence type="ECO:0000313" key="3">
    <source>
        <dbReference type="Proteomes" id="UP000247702"/>
    </source>
</evidence>
<sequence>MLNRDILYLVLEELQDDKKALCSSLSVNKTWCEIIIRILWRNPWKYTTSGYKIFSLFIVIVSHLTEKSRNNLKIQGVDLPSVSSQKPLFNYISLCRHLNLNGIDKILNTVKYHYSSSALTILKNEIYNLFINENTKFTHLYLPQRFDYQIHFISGAKQCFSEMEFLSCYTLANDNILAGLADICNSIKKLELFIEPRRNNDGISKLINSSKKLIEVRLLTDPLLDIPDLEESYNEILENSLMKHAHTLQYFKSTELPTTKILSSLVNLKRLELSVNFLDVKLNNLGNISLPNLRILKSENFQIKVLRNLIVNTNGSLIKISIDDAANNEVENNKNIIQAIYQNCPNLMYLKLLIKNENILELEKLLTNCQYLSGFYFLNESACDFDKLFGVLTLSSSKSLFKFKFNNIRPYEPFNLDSLKLFFDNWKGRHPMLLQLDSHGNGYLTNLILKYKSDGVIKKFDDVYKNYIFEDFECNISIIKNEIFNLLINENTKFTHLYLPQRFDYQIYRIPGAKQCFSDIVFLSCYTRINDKILIGLAEVCQSIKELELFIETEKNNYGVIKLINASKTLIDVRLITNYVIGYDFFINYSNIDVRFHTILENSLMKYHANTIQYFKMTTPPTTEILSSLVNLKELELSVNNQNIKLNNLENIFLPSLQILKSNVVRVQVLRNLFANTNGSLIKISINDIPHSEIDNKSIVQAIYQYCPNLKYLKLMFRNESILELEQLLINCQYLNGLYFFAIETFDWDELFRMLTISSPTNLIKFKFNDVLSHEKIMPESIKLFLDNWRGRNPILLQFDPYGCADLIDLIEEYKKEEIIRKFDNLHGNFHFGDFEW</sequence>
<dbReference type="STRING" id="94130.A0A2Z6S6Z0"/>
<dbReference type="Proteomes" id="UP000615446">
    <property type="component" value="Unassembled WGS sequence"/>
</dbReference>
<dbReference type="EMBL" id="BLAL01000012">
    <property type="protein sequence ID" value="GES74584.1"/>
    <property type="molecule type" value="Genomic_DNA"/>
</dbReference>
<comment type="caution">
    <text evidence="1">The sequence shown here is derived from an EMBL/GenBank/DDBJ whole genome shotgun (WGS) entry which is preliminary data.</text>
</comment>
<proteinExistence type="predicted"/>
<name>A0A2Z6S6Z0_9GLOM</name>
<evidence type="ECO:0000313" key="2">
    <source>
        <dbReference type="EMBL" id="GES74584.1"/>
    </source>
</evidence>
<dbReference type="Proteomes" id="UP000247702">
    <property type="component" value="Unassembled WGS sequence"/>
</dbReference>
<keyword evidence="3" id="KW-1185">Reference proteome</keyword>
<organism evidence="1 3">
    <name type="scientific">Rhizophagus clarus</name>
    <dbReference type="NCBI Taxonomy" id="94130"/>
    <lineage>
        <taxon>Eukaryota</taxon>
        <taxon>Fungi</taxon>
        <taxon>Fungi incertae sedis</taxon>
        <taxon>Mucoromycota</taxon>
        <taxon>Glomeromycotina</taxon>
        <taxon>Glomeromycetes</taxon>
        <taxon>Glomerales</taxon>
        <taxon>Glomeraceae</taxon>
        <taxon>Rhizophagus</taxon>
    </lineage>
</organism>
<accession>A0A2Z6S6Z0</accession>
<evidence type="ECO:0000313" key="1">
    <source>
        <dbReference type="EMBL" id="GBC05000.1"/>
    </source>
</evidence>
<dbReference type="OrthoDB" id="2306360at2759"/>
<reference evidence="2" key="2">
    <citation type="submission" date="2019-10" db="EMBL/GenBank/DDBJ databases">
        <title>Conservation and host-specific expression of non-tandemly repeated heterogenous ribosome RNA gene in arbuscular mycorrhizal fungi.</title>
        <authorList>
            <person name="Maeda T."/>
            <person name="Kobayashi Y."/>
            <person name="Nakagawa T."/>
            <person name="Ezawa T."/>
            <person name="Yamaguchi K."/>
            <person name="Bino T."/>
            <person name="Nishimoto Y."/>
            <person name="Shigenobu S."/>
            <person name="Kawaguchi M."/>
        </authorList>
    </citation>
    <scope>NUCLEOTIDE SEQUENCE</scope>
    <source>
        <strain evidence="2">HR1</strain>
    </source>
</reference>
<dbReference type="EMBL" id="BEXD01003981">
    <property type="protein sequence ID" value="GBC05000.1"/>
    <property type="molecule type" value="Genomic_DNA"/>
</dbReference>
<protein>
    <recommendedName>
        <fullName evidence="4">F-box domain-containing protein</fullName>
    </recommendedName>
</protein>
<gene>
    <name evidence="2" type="ORF">RCL2_000205300</name>
    <name evidence="1" type="ORF">RclHR1_00060013</name>
</gene>
<dbReference type="AlphaFoldDB" id="A0A2Z6S6Z0"/>